<dbReference type="SUPFAM" id="SSF81301">
    <property type="entry name" value="Nucleotidyltransferase"/>
    <property type="match status" value="1"/>
</dbReference>
<dbReference type="GO" id="GO:0046872">
    <property type="term" value="F:metal ion binding"/>
    <property type="evidence" value="ECO:0007669"/>
    <property type="project" value="UniProtKB-KW"/>
</dbReference>
<feature type="domain" description="Poly A polymerase head" evidence="10">
    <location>
        <begin position="3"/>
        <end position="47"/>
    </location>
</feature>
<dbReference type="EMBL" id="JXMS01000018">
    <property type="protein sequence ID" value="OBQ50148.1"/>
    <property type="molecule type" value="Genomic_DNA"/>
</dbReference>
<dbReference type="GO" id="GO:0008033">
    <property type="term" value="P:tRNA processing"/>
    <property type="evidence" value="ECO:0007669"/>
    <property type="project" value="UniProtKB-KW"/>
</dbReference>
<evidence type="ECO:0000256" key="3">
    <source>
        <dbReference type="ARBA" id="ARBA00022695"/>
    </source>
</evidence>
<evidence type="ECO:0000256" key="4">
    <source>
        <dbReference type="ARBA" id="ARBA00022723"/>
    </source>
</evidence>
<evidence type="ECO:0000259" key="10">
    <source>
        <dbReference type="Pfam" id="PF01743"/>
    </source>
</evidence>
<dbReference type="SUPFAM" id="SSF81891">
    <property type="entry name" value="Poly A polymerase C-terminal region-like"/>
    <property type="match status" value="1"/>
</dbReference>
<evidence type="ECO:0000256" key="2">
    <source>
        <dbReference type="ARBA" id="ARBA00022694"/>
    </source>
</evidence>
<reference evidence="11 12" key="1">
    <citation type="submission" date="2015-01" db="EMBL/GenBank/DDBJ databases">
        <title>Desulfovibrio sp. JC271 draft genome sequence.</title>
        <authorList>
            <person name="Shivani Y."/>
            <person name="Subhash Y."/>
            <person name="Sasikala C."/>
            <person name="Ramana C.V."/>
        </authorList>
    </citation>
    <scope>NUCLEOTIDE SEQUENCE [LARGE SCALE GENOMIC DNA]</scope>
    <source>
        <strain evidence="11 12">JC271</strain>
    </source>
</reference>
<proteinExistence type="inferred from homology"/>
<sequence length="369" mass="40779">MKFYLVGGAVRDMLLGVPPREYDFAFSGTVEHFISINPSARKAGNEFGICILNGIEYAPLRGGNIEADLMSRDITINAFALDDSSRLYSLPTSLYDLEKKIIRPASDTAFLEDPLRVFRVARFAAALPDFTVHPDAIEQMRNVSVAGVLESVTAERVGSELIKALQAPEPGRFLSVLDSASCLYPWFFELSSMSSIPAGTIQYHYDDCLAHTVTTINRCQGDITTCYMALCHDLGKQSTESAVLPRHIGHEHRGELHARELGARLKLSNHMIKAGGIAARQHMKGAMYSLLRTGTKVDLLYSLHRQNIFESFFAMVKADSGIDYLPDAQNDLDTILTVTLPPESQNLGAESGRRLRELRCLALSHGSRK</sequence>
<dbReference type="Pfam" id="PF01743">
    <property type="entry name" value="PolyA_pol"/>
    <property type="match status" value="1"/>
</dbReference>
<keyword evidence="2" id="KW-0819">tRNA processing</keyword>
<evidence type="ECO:0000256" key="6">
    <source>
        <dbReference type="ARBA" id="ARBA00022840"/>
    </source>
</evidence>
<dbReference type="GO" id="GO:0005524">
    <property type="term" value="F:ATP binding"/>
    <property type="evidence" value="ECO:0007669"/>
    <property type="project" value="UniProtKB-KW"/>
</dbReference>
<comment type="caution">
    <text evidence="11">The sequence shown here is derived from an EMBL/GenBank/DDBJ whole genome shotgun (WGS) entry which is preliminary data.</text>
</comment>
<dbReference type="GO" id="GO:0016779">
    <property type="term" value="F:nucleotidyltransferase activity"/>
    <property type="evidence" value="ECO:0007669"/>
    <property type="project" value="UniProtKB-KW"/>
</dbReference>
<comment type="similarity">
    <text evidence="9">Belongs to the tRNA nucleotidyltransferase/poly(A) polymerase family.</text>
</comment>
<dbReference type="PANTHER" id="PTHR47545:SF1">
    <property type="entry name" value="MULTIFUNCTIONAL CCA PROTEIN"/>
    <property type="match status" value="1"/>
</dbReference>
<dbReference type="AlphaFoldDB" id="A0A1B7XBL8"/>
<dbReference type="RefSeq" id="WP_066855864.1">
    <property type="nucleotide sequence ID" value="NZ_JXMS01000018.1"/>
</dbReference>
<dbReference type="InterPro" id="IPR043519">
    <property type="entry name" value="NT_sf"/>
</dbReference>
<dbReference type="PATRIC" id="fig|1560234.3.peg.1039"/>
<dbReference type="STRING" id="1560234.SP90_10920"/>
<evidence type="ECO:0000256" key="8">
    <source>
        <dbReference type="ARBA" id="ARBA00022884"/>
    </source>
</evidence>
<gene>
    <name evidence="11" type="ORF">SP90_10920</name>
</gene>
<keyword evidence="7" id="KW-0460">Magnesium</keyword>
<evidence type="ECO:0000256" key="7">
    <source>
        <dbReference type="ARBA" id="ARBA00022842"/>
    </source>
</evidence>
<keyword evidence="3" id="KW-0548">Nucleotidyltransferase</keyword>
<dbReference type="Gene3D" id="3.30.460.10">
    <property type="entry name" value="Beta Polymerase, domain 2"/>
    <property type="match status" value="1"/>
</dbReference>
<dbReference type="Proteomes" id="UP000091979">
    <property type="component" value="Unassembled WGS sequence"/>
</dbReference>
<keyword evidence="1 9" id="KW-0808">Transferase</keyword>
<accession>A0A1B7XBL8</accession>
<dbReference type="InterPro" id="IPR050124">
    <property type="entry name" value="tRNA_CCA-adding_enzyme"/>
</dbReference>
<name>A0A1B7XBL8_9BACT</name>
<protein>
    <recommendedName>
        <fullName evidence="10">Poly A polymerase head domain-containing protein</fullName>
    </recommendedName>
</protein>
<evidence type="ECO:0000313" key="11">
    <source>
        <dbReference type="EMBL" id="OBQ50148.1"/>
    </source>
</evidence>
<dbReference type="Gene3D" id="1.10.3090.10">
    <property type="entry name" value="cca-adding enzyme, domain 2"/>
    <property type="match status" value="1"/>
</dbReference>
<evidence type="ECO:0000313" key="12">
    <source>
        <dbReference type="Proteomes" id="UP000091979"/>
    </source>
</evidence>
<keyword evidence="5" id="KW-0547">Nucleotide-binding</keyword>
<evidence type="ECO:0000256" key="1">
    <source>
        <dbReference type="ARBA" id="ARBA00022679"/>
    </source>
</evidence>
<evidence type="ECO:0000256" key="9">
    <source>
        <dbReference type="RuleBase" id="RU003953"/>
    </source>
</evidence>
<keyword evidence="4" id="KW-0479">Metal-binding</keyword>
<keyword evidence="12" id="KW-1185">Reference proteome</keyword>
<dbReference type="PANTHER" id="PTHR47545">
    <property type="entry name" value="MULTIFUNCTIONAL CCA PROTEIN"/>
    <property type="match status" value="1"/>
</dbReference>
<keyword evidence="8 9" id="KW-0694">RNA-binding</keyword>
<dbReference type="GO" id="GO:0003723">
    <property type="term" value="F:RNA binding"/>
    <property type="evidence" value="ECO:0007669"/>
    <property type="project" value="UniProtKB-KW"/>
</dbReference>
<evidence type="ECO:0000256" key="5">
    <source>
        <dbReference type="ARBA" id="ARBA00022741"/>
    </source>
</evidence>
<organism evidence="11 12">
    <name type="scientific">Halodesulfovibrio spirochaetisodalis</name>
    <dbReference type="NCBI Taxonomy" id="1560234"/>
    <lineage>
        <taxon>Bacteria</taxon>
        <taxon>Pseudomonadati</taxon>
        <taxon>Thermodesulfobacteriota</taxon>
        <taxon>Desulfovibrionia</taxon>
        <taxon>Desulfovibrionales</taxon>
        <taxon>Desulfovibrionaceae</taxon>
        <taxon>Halodesulfovibrio</taxon>
    </lineage>
</organism>
<keyword evidence="6" id="KW-0067">ATP-binding</keyword>
<dbReference type="InterPro" id="IPR002646">
    <property type="entry name" value="PolA_pol_head_dom"/>
</dbReference>